<feature type="compositionally biased region" description="Basic residues" evidence="6">
    <location>
        <begin position="18"/>
        <end position="27"/>
    </location>
</feature>
<dbReference type="InterPro" id="IPR007811">
    <property type="entry name" value="RPC4"/>
</dbReference>
<accession>H2APU6</accession>
<dbReference type="PANTHER" id="PTHR13408">
    <property type="entry name" value="DNA-DIRECTED RNA POLYMERASE III"/>
    <property type="match status" value="1"/>
</dbReference>
<evidence type="ECO:0000256" key="3">
    <source>
        <dbReference type="ARBA" id="ARBA00023163"/>
    </source>
</evidence>
<evidence type="ECO:0000313" key="7">
    <source>
        <dbReference type="EMBL" id="CCF56396.1"/>
    </source>
</evidence>
<evidence type="ECO:0000256" key="6">
    <source>
        <dbReference type="SAM" id="MobiDB-lite"/>
    </source>
</evidence>
<feature type="compositionally biased region" description="Acidic residues" evidence="6">
    <location>
        <begin position="120"/>
        <end position="130"/>
    </location>
</feature>
<feature type="compositionally biased region" description="Acidic residues" evidence="6">
    <location>
        <begin position="154"/>
        <end position="167"/>
    </location>
</feature>
<keyword evidence="2" id="KW-0240">DNA-directed RNA polymerase</keyword>
<dbReference type="PANTHER" id="PTHR13408:SF0">
    <property type="entry name" value="DNA-DIRECTED RNA POLYMERASE III SUBUNIT RPC4"/>
    <property type="match status" value="1"/>
</dbReference>
<dbReference type="GO" id="GO:0042797">
    <property type="term" value="P:tRNA transcription by RNA polymerase III"/>
    <property type="evidence" value="ECO:0007669"/>
    <property type="project" value="TreeGrafter"/>
</dbReference>
<organism evidence="7 8">
    <name type="scientific">Kazachstania africana (strain ATCC 22294 / BCRC 22015 / CBS 2517 / CECT 1963 / NBRC 1671 / NRRL Y-8276)</name>
    <name type="common">Yeast</name>
    <name type="synonym">Kluyveromyces africanus</name>
    <dbReference type="NCBI Taxonomy" id="1071382"/>
    <lineage>
        <taxon>Eukaryota</taxon>
        <taxon>Fungi</taxon>
        <taxon>Dikarya</taxon>
        <taxon>Ascomycota</taxon>
        <taxon>Saccharomycotina</taxon>
        <taxon>Saccharomycetes</taxon>
        <taxon>Saccharomycetales</taxon>
        <taxon>Saccharomycetaceae</taxon>
        <taxon>Kazachstania</taxon>
    </lineage>
</organism>
<dbReference type="EMBL" id="HE650822">
    <property type="protein sequence ID" value="CCF56396.1"/>
    <property type="molecule type" value="Genomic_DNA"/>
</dbReference>
<protein>
    <recommendedName>
        <fullName evidence="9">DNA-directed RNA polymerase III subunit RPC4</fullName>
    </recommendedName>
</protein>
<dbReference type="HOGENOM" id="CLU_056234_0_0_1"/>
<dbReference type="STRING" id="1071382.H2APU6"/>
<dbReference type="AlphaFoldDB" id="H2APU6"/>
<evidence type="ECO:0000256" key="2">
    <source>
        <dbReference type="ARBA" id="ARBA00022478"/>
    </source>
</evidence>
<dbReference type="Proteomes" id="UP000005220">
    <property type="component" value="Chromosome 2"/>
</dbReference>
<evidence type="ECO:0000256" key="4">
    <source>
        <dbReference type="ARBA" id="ARBA00023242"/>
    </source>
</evidence>
<feature type="compositionally biased region" description="Polar residues" evidence="6">
    <location>
        <begin position="105"/>
        <end position="118"/>
    </location>
</feature>
<dbReference type="RefSeq" id="XP_003955531.1">
    <property type="nucleotide sequence ID" value="XM_003955482.1"/>
</dbReference>
<evidence type="ECO:0000256" key="5">
    <source>
        <dbReference type="SAM" id="Coils"/>
    </source>
</evidence>
<sequence>MSGRLPSLKDSSGGKASLKFKPKMVARRSKEERDASVPKVKVEEVGKPRNDKAKTTRRPNNQQQKRVPRYLQNTHVVSSGPLAAGNFVESSRSDMRRGFVKMDGSGSSLVQKGLQTIENDAGESEDEDDDKESKNKSKFNMGREYSVHEHAEDEPSDVSDAELDEQEVQARMIEQMFPVRPVRIRHEDVEAVKKEIQDSLTETSTREPTPSVPSLEKIKVEDDSMNLNNTLRDKEEELKEKLNKLNITSVDEEEVAAEAAQLISDYKHIVQKLEKINNKPEKFVMFQFPYRLPQFEDLTLKKEDKTGEELPAAGDKGKKDDAAKFKKREAKTDVKATTIESKSIPQSELTGNIGSIRVHKSGKLSIKIGDAVMDISRGSETTFLQDVIALDENEEHPGVELMGRISGKFVVTPKI</sequence>
<evidence type="ECO:0000313" key="8">
    <source>
        <dbReference type="Proteomes" id="UP000005220"/>
    </source>
</evidence>
<dbReference type="OrthoDB" id="5836119at2759"/>
<evidence type="ECO:0008006" key="9">
    <source>
        <dbReference type="Google" id="ProtNLM"/>
    </source>
</evidence>
<feature type="region of interest" description="Disordered" evidence="6">
    <location>
        <begin position="98"/>
        <end position="167"/>
    </location>
</feature>
<comment type="subcellular location">
    <subcellularLocation>
        <location evidence="1">Nucleus</location>
    </subcellularLocation>
</comment>
<dbReference type="GeneID" id="13882620"/>
<dbReference type="GO" id="GO:0003677">
    <property type="term" value="F:DNA binding"/>
    <property type="evidence" value="ECO:0007669"/>
    <property type="project" value="InterPro"/>
</dbReference>
<keyword evidence="8" id="KW-1185">Reference proteome</keyword>
<reference evidence="7 8" key="1">
    <citation type="journal article" date="2011" name="Proc. Natl. Acad. Sci. U.S.A.">
        <title>Evolutionary erosion of yeast sex chromosomes by mating-type switching accidents.</title>
        <authorList>
            <person name="Gordon J.L."/>
            <person name="Armisen D."/>
            <person name="Proux-Wera E."/>
            <person name="Oheigeartaigh S.S."/>
            <person name="Byrne K.P."/>
            <person name="Wolfe K.H."/>
        </authorList>
    </citation>
    <scope>NUCLEOTIDE SEQUENCE [LARGE SCALE GENOMIC DNA]</scope>
    <source>
        <strain evidence="8">ATCC 22294 / BCRC 22015 / CBS 2517 / CECT 1963 / NBRC 1671 / NRRL Y-8276</strain>
    </source>
</reference>
<proteinExistence type="predicted"/>
<dbReference type="Pfam" id="PF05132">
    <property type="entry name" value="RNA_pol_Rpc4"/>
    <property type="match status" value="1"/>
</dbReference>
<dbReference type="FunCoup" id="H2APU6">
    <property type="interactions" value="187"/>
</dbReference>
<feature type="region of interest" description="Disordered" evidence="6">
    <location>
        <begin position="1"/>
        <end position="78"/>
    </location>
</feature>
<evidence type="ECO:0000256" key="1">
    <source>
        <dbReference type="ARBA" id="ARBA00004123"/>
    </source>
</evidence>
<dbReference type="GO" id="GO:0005666">
    <property type="term" value="C:RNA polymerase III complex"/>
    <property type="evidence" value="ECO:0007669"/>
    <property type="project" value="InterPro"/>
</dbReference>
<feature type="compositionally biased region" description="Basic and acidic residues" evidence="6">
    <location>
        <begin position="28"/>
        <end position="54"/>
    </location>
</feature>
<feature type="coiled-coil region" evidence="5">
    <location>
        <begin position="217"/>
        <end position="251"/>
    </location>
</feature>
<keyword evidence="3" id="KW-0804">Transcription</keyword>
<feature type="compositionally biased region" description="Polar residues" evidence="6">
    <location>
        <begin position="58"/>
        <end position="77"/>
    </location>
</feature>
<name>H2APU6_KAZAF</name>
<dbReference type="KEGG" id="kaf:KAFR_0B00980"/>
<keyword evidence="4" id="KW-0539">Nucleus</keyword>
<dbReference type="InParanoid" id="H2APU6"/>
<keyword evidence="5" id="KW-0175">Coiled coil</keyword>
<dbReference type="eggNOG" id="KOG3122">
    <property type="taxonomic scope" value="Eukaryota"/>
</dbReference>
<gene>
    <name evidence="7" type="primary">KAFR0B00980</name>
    <name evidence="7" type="ORF">KAFR_0B00980</name>
</gene>